<dbReference type="Proteomes" id="UP000032141">
    <property type="component" value="Chromosome C2"/>
</dbReference>
<feature type="compositionally biased region" description="Polar residues" evidence="1">
    <location>
        <begin position="66"/>
        <end position="79"/>
    </location>
</feature>
<accession>A0A0D3ART9</accession>
<reference evidence="2" key="2">
    <citation type="submission" date="2015-03" db="UniProtKB">
        <authorList>
            <consortium name="EnsemblPlants"/>
        </authorList>
    </citation>
    <scope>IDENTIFICATION</scope>
</reference>
<dbReference type="Gramene" id="Bo2g095660.1">
    <property type="protein sequence ID" value="Bo2g095660.1"/>
    <property type="gene ID" value="Bo2g095660"/>
</dbReference>
<dbReference type="HOGENOM" id="CLU_1984653_0_0_1"/>
<proteinExistence type="predicted"/>
<evidence type="ECO:0000313" key="2">
    <source>
        <dbReference type="EnsemblPlants" id="Bo2g095660.1"/>
    </source>
</evidence>
<feature type="compositionally biased region" description="Low complexity" evidence="1">
    <location>
        <begin position="19"/>
        <end position="36"/>
    </location>
</feature>
<evidence type="ECO:0000313" key="3">
    <source>
        <dbReference type="Proteomes" id="UP000032141"/>
    </source>
</evidence>
<dbReference type="AlphaFoldDB" id="A0A0D3ART9"/>
<protein>
    <submittedName>
        <fullName evidence="2">Uncharacterized protein</fullName>
    </submittedName>
</protein>
<feature type="region of interest" description="Disordered" evidence="1">
    <location>
        <begin position="1"/>
        <end position="86"/>
    </location>
</feature>
<feature type="compositionally biased region" description="Polar residues" evidence="1">
    <location>
        <begin position="1"/>
        <end position="17"/>
    </location>
</feature>
<dbReference type="EnsemblPlants" id="Bo2g095660.1">
    <property type="protein sequence ID" value="Bo2g095660.1"/>
    <property type="gene ID" value="Bo2g095660"/>
</dbReference>
<evidence type="ECO:0000256" key="1">
    <source>
        <dbReference type="SAM" id="MobiDB-lite"/>
    </source>
</evidence>
<organism evidence="2 3">
    <name type="scientific">Brassica oleracea var. oleracea</name>
    <dbReference type="NCBI Taxonomy" id="109376"/>
    <lineage>
        <taxon>Eukaryota</taxon>
        <taxon>Viridiplantae</taxon>
        <taxon>Streptophyta</taxon>
        <taxon>Embryophyta</taxon>
        <taxon>Tracheophyta</taxon>
        <taxon>Spermatophyta</taxon>
        <taxon>Magnoliopsida</taxon>
        <taxon>eudicotyledons</taxon>
        <taxon>Gunneridae</taxon>
        <taxon>Pentapetalae</taxon>
        <taxon>rosids</taxon>
        <taxon>malvids</taxon>
        <taxon>Brassicales</taxon>
        <taxon>Brassicaceae</taxon>
        <taxon>Brassiceae</taxon>
        <taxon>Brassica</taxon>
    </lineage>
</organism>
<name>A0A0D3ART9_BRAOL</name>
<keyword evidence="3" id="KW-1185">Reference proteome</keyword>
<reference evidence="2 3" key="1">
    <citation type="journal article" date="2014" name="Genome Biol.">
        <title>Transcriptome and methylome profiling reveals relics of genome dominance in the mesopolyploid Brassica oleracea.</title>
        <authorList>
            <person name="Parkin I.A."/>
            <person name="Koh C."/>
            <person name="Tang H."/>
            <person name="Robinson S.J."/>
            <person name="Kagale S."/>
            <person name="Clarke W.E."/>
            <person name="Town C.D."/>
            <person name="Nixon J."/>
            <person name="Krishnakumar V."/>
            <person name="Bidwell S.L."/>
            <person name="Denoeud F."/>
            <person name="Belcram H."/>
            <person name="Links M.G."/>
            <person name="Just J."/>
            <person name="Clarke C."/>
            <person name="Bender T."/>
            <person name="Huebert T."/>
            <person name="Mason A.S."/>
            <person name="Pires J.C."/>
            <person name="Barker G."/>
            <person name="Moore J."/>
            <person name="Walley P.G."/>
            <person name="Manoli S."/>
            <person name="Batley J."/>
            <person name="Edwards D."/>
            <person name="Nelson M.N."/>
            <person name="Wang X."/>
            <person name="Paterson A.H."/>
            <person name="King G."/>
            <person name="Bancroft I."/>
            <person name="Chalhoub B."/>
            <person name="Sharpe A.G."/>
        </authorList>
    </citation>
    <scope>NUCLEOTIDE SEQUENCE</scope>
    <source>
        <strain evidence="2 3">cv. TO1000</strain>
    </source>
</reference>
<sequence>MEQSDQDSGSNCNNLARQSDFSVPTVVVEVVKMESSSGREMKQSHYVLGSQDQREEDLPSQPQTPPSGSEKQPSTTQDATPPHPVHRYCECFASGSYCNGEQEYMDESADKIKEAAAGPKPTEEQK</sequence>